<accession>A0A5J4VMW9</accession>
<comment type="caution">
    <text evidence="1">The sequence shown here is derived from an EMBL/GenBank/DDBJ whole genome shotgun (WGS) entry which is preliminary data.</text>
</comment>
<proteinExistence type="predicted"/>
<reference evidence="1 2" key="1">
    <citation type="submission" date="2019-03" db="EMBL/GenBank/DDBJ databases">
        <title>Single cell metagenomics reveals metabolic interactions within the superorganism composed of flagellate Streblomastix strix and complex community of Bacteroidetes bacteria on its surface.</title>
        <authorList>
            <person name="Treitli S.C."/>
            <person name="Kolisko M."/>
            <person name="Husnik F."/>
            <person name="Keeling P."/>
            <person name="Hampl V."/>
        </authorList>
    </citation>
    <scope>NUCLEOTIDE SEQUENCE [LARGE SCALE GENOMIC DNA]</scope>
    <source>
        <strain evidence="1">ST1C</strain>
    </source>
</reference>
<evidence type="ECO:0000313" key="2">
    <source>
        <dbReference type="Proteomes" id="UP000324800"/>
    </source>
</evidence>
<dbReference type="Proteomes" id="UP000324800">
    <property type="component" value="Unassembled WGS sequence"/>
</dbReference>
<evidence type="ECO:0000313" key="1">
    <source>
        <dbReference type="EMBL" id="KAA6383921.1"/>
    </source>
</evidence>
<dbReference type="AlphaFoldDB" id="A0A5J4VMW9"/>
<dbReference type="EMBL" id="SNRW01006006">
    <property type="protein sequence ID" value="KAA6383921.1"/>
    <property type="molecule type" value="Genomic_DNA"/>
</dbReference>
<name>A0A5J4VMW9_9EUKA</name>
<gene>
    <name evidence="1" type="ORF">EZS28_020551</name>
</gene>
<organism evidence="1 2">
    <name type="scientific">Streblomastix strix</name>
    <dbReference type="NCBI Taxonomy" id="222440"/>
    <lineage>
        <taxon>Eukaryota</taxon>
        <taxon>Metamonada</taxon>
        <taxon>Preaxostyla</taxon>
        <taxon>Oxymonadida</taxon>
        <taxon>Streblomastigidae</taxon>
        <taxon>Streblomastix</taxon>
    </lineage>
</organism>
<protein>
    <submittedName>
        <fullName evidence="1">Uncharacterized protein</fullName>
    </submittedName>
</protein>
<sequence>MAIWYMAASIEYLFLGIISVSSLKTDQLHRYNQRFQIIVDSDSRGVTRRIQSFTLIEQHQSSIYSLASSQFHHLKQINFIVIIRDSRQSQILTPEEQLVEYNPSRQFISLTVYLQLEAISIESMKQDQISSLIILKV</sequence>